<feature type="coiled-coil region" evidence="1">
    <location>
        <begin position="36"/>
        <end position="68"/>
    </location>
</feature>
<name>A0A5B7FMZ3_PORTR</name>
<keyword evidence="1" id="KW-0175">Coiled coil</keyword>
<dbReference type="AlphaFoldDB" id="A0A5B7FMZ3"/>
<evidence type="ECO:0000313" key="3">
    <source>
        <dbReference type="Proteomes" id="UP000324222"/>
    </source>
</evidence>
<sequence length="68" mass="7907">MTLGKPDQCSKQTDYKIFTNDRGFYILGGIKFLLPINTTQKKAVKLVVKKEEEEKEKAEEEKNDKEEL</sequence>
<proteinExistence type="predicted"/>
<evidence type="ECO:0000313" key="2">
    <source>
        <dbReference type="EMBL" id="MPC46348.1"/>
    </source>
</evidence>
<dbReference type="Proteomes" id="UP000324222">
    <property type="component" value="Unassembled WGS sequence"/>
</dbReference>
<organism evidence="2 3">
    <name type="scientific">Portunus trituberculatus</name>
    <name type="common">Swimming crab</name>
    <name type="synonym">Neptunus trituberculatus</name>
    <dbReference type="NCBI Taxonomy" id="210409"/>
    <lineage>
        <taxon>Eukaryota</taxon>
        <taxon>Metazoa</taxon>
        <taxon>Ecdysozoa</taxon>
        <taxon>Arthropoda</taxon>
        <taxon>Crustacea</taxon>
        <taxon>Multicrustacea</taxon>
        <taxon>Malacostraca</taxon>
        <taxon>Eumalacostraca</taxon>
        <taxon>Eucarida</taxon>
        <taxon>Decapoda</taxon>
        <taxon>Pleocyemata</taxon>
        <taxon>Brachyura</taxon>
        <taxon>Eubrachyura</taxon>
        <taxon>Portunoidea</taxon>
        <taxon>Portunidae</taxon>
        <taxon>Portuninae</taxon>
        <taxon>Portunus</taxon>
    </lineage>
</organism>
<evidence type="ECO:0000256" key="1">
    <source>
        <dbReference type="SAM" id="Coils"/>
    </source>
</evidence>
<comment type="caution">
    <text evidence="2">The sequence shown here is derived from an EMBL/GenBank/DDBJ whole genome shotgun (WGS) entry which is preliminary data.</text>
</comment>
<accession>A0A5B7FMZ3</accession>
<protein>
    <submittedName>
        <fullName evidence="2">Uncharacterized protein</fullName>
    </submittedName>
</protein>
<gene>
    <name evidence="2" type="ORF">E2C01_040067</name>
</gene>
<dbReference type="EMBL" id="VSRR010007161">
    <property type="protein sequence ID" value="MPC46348.1"/>
    <property type="molecule type" value="Genomic_DNA"/>
</dbReference>
<reference evidence="2 3" key="1">
    <citation type="submission" date="2019-05" db="EMBL/GenBank/DDBJ databases">
        <title>Another draft genome of Portunus trituberculatus and its Hox gene families provides insights of decapod evolution.</title>
        <authorList>
            <person name="Jeong J.-H."/>
            <person name="Song I."/>
            <person name="Kim S."/>
            <person name="Choi T."/>
            <person name="Kim D."/>
            <person name="Ryu S."/>
            <person name="Kim W."/>
        </authorList>
    </citation>
    <scope>NUCLEOTIDE SEQUENCE [LARGE SCALE GENOMIC DNA]</scope>
    <source>
        <tissue evidence="2">Muscle</tissue>
    </source>
</reference>
<keyword evidence="3" id="KW-1185">Reference proteome</keyword>